<dbReference type="PATRIC" id="fig|128780.6.peg.3220"/>
<feature type="domain" description="DUF5983" evidence="1">
    <location>
        <begin position="132"/>
        <end position="240"/>
    </location>
</feature>
<gene>
    <name evidence="2" type="ORF">AOT14_31830</name>
</gene>
<dbReference type="Pfam" id="PF19419">
    <property type="entry name" value="DUF5983"/>
    <property type="match status" value="1"/>
</dbReference>
<protein>
    <submittedName>
        <fullName evidence="2">ABC transporter substrate-binding protein</fullName>
    </submittedName>
</protein>
<dbReference type="RefSeq" id="WP_018715758.1">
    <property type="nucleotide sequence ID" value="NZ_JAACYG010000018.1"/>
</dbReference>
<evidence type="ECO:0000313" key="2">
    <source>
        <dbReference type="EMBL" id="ALJ29526.1"/>
    </source>
</evidence>
<organism evidence="2 3">
    <name type="scientific">Stenotrophomonas acidaminiphila</name>
    <dbReference type="NCBI Taxonomy" id="128780"/>
    <lineage>
        <taxon>Bacteria</taxon>
        <taxon>Pseudomonadati</taxon>
        <taxon>Pseudomonadota</taxon>
        <taxon>Gammaproteobacteria</taxon>
        <taxon>Lysobacterales</taxon>
        <taxon>Lysobacteraceae</taxon>
        <taxon>Stenotrophomonas</taxon>
    </lineage>
</organism>
<reference evidence="2 3" key="1">
    <citation type="journal article" date="2015" name="Genome Announc.">
        <title>Complete Genome Sequencing of Stenotrophomonas acidaminiphila ZAC14D2_NAIMI4_2, a Multidrug-Resistant Strain Isolated from Sediments of a Polluted River in Mexico, Uncovers New Antibiotic Resistance Genes and a Novel Class-II Lasso Peptide Biosynthesis Gene Cluster.</title>
        <authorList>
            <person name="Vinuesa P."/>
            <person name="Ochoa-Sanchez L.E."/>
        </authorList>
    </citation>
    <scope>NUCLEOTIDE SEQUENCE [LARGE SCALE GENOMIC DNA]</scope>
    <source>
        <strain evidence="2 3">ZAC14D2_NAIMI4_2</strain>
    </source>
</reference>
<proteinExistence type="predicted"/>
<name>A0A0S1B3I7_9GAMM</name>
<evidence type="ECO:0000259" key="1">
    <source>
        <dbReference type="Pfam" id="PF19419"/>
    </source>
</evidence>
<dbReference type="AlphaFoldDB" id="A0A0S1B3I7"/>
<keyword evidence="3" id="KW-1185">Reference proteome</keyword>
<dbReference type="EMBL" id="CP012900">
    <property type="protein sequence ID" value="ALJ29526.1"/>
    <property type="molecule type" value="Genomic_DNA"/>
</dbReference>
<dbReference type="GeneID" id="81470633"/>
<accession>A0A0S1B3I7</accession>
<sequence length="243" mass="26435">MSQNPNPFLRGYWNLKIVRTLSISHEDGSPHVWRNIHQSQEHLSDEELVSASCIVTSDFAVVSNGPDSVSAEVLAERDAGEGAYGVVGAVVYAIHGDDFDGRPVHIGDTYSAEAAREVVQRLSFETGYYSRCWEISSAHISHETGQYLANLADLATPEAFLFIAFRVPYSPAIGVKLISTPWTGQHLQDVEEISAEQLRQEHCSKGMPDDLAQILALAGQADVRILILDADAPVLPGLPLAGE</sequence>
<dbReference type="KEGG" id="sacz:AOT14_31830"/>
<dbReference type="InterPro" id="IPR046025">
    <property type="entry name" value="DUF5983"/>
</dbReference>
<dbReference type="Proteomes" id="UP000061010">
    <property type="component" value="Chromosome"/>
</dbReference>
<evidence type="ECO:0000313" key="3">
    <source>
        <dbReference type="Proteomes" id="UP000061010"/>
    </source>
</evidence>
<dbReference type="OrthoDB" id="8557870at2"/>